<organism evidence="2 3">
    <name type="scientific">Bosea caraganae</name>
    <dbReference type="NCBI Taxonomy" id="2763117"/>
    <lineage>
        <taxon>Bacteria</taxon>
        <taxon>Pseudomonadati</taxon>
        <taxon>Pseudomonadota</taxon>
        <taxon>Alphaproteobacteria</taxon>
        <taxon>Hyphomicrobiales</taxon>
        <taxon>Boseaceae</taxon>
        <taxon>Bosea</taxon>
    </lineage>
</organism>
<reference evidence="3" key="1">
    <citation type="submission" date="2018-07" db="EMBL/GenBank/DDBJ databases">
        <authorList>
            <person name="Safronova V.I."/>
            <person name="Chirak E.R."/>
            <person name="Sazanova A.L."/>
        </authorList>
    </citation>
    <scope>NUCLEOTIDE SEQUENCE [LARGE SCALE GENOMIC DNA]</scope>
    <source>
        <strain evidence="3">RCAM04685</strain>
    </source>
</reference>
<sequence>MAACRHARGDRAGRGRLRRRASAPGLSGLVPALNLFSIPAGAPFLDVLAQAVLDGRFGKIHDPADPAAMARATLYLPTRRAARAFAACLSAKLGGKPLLLPRIVPLGDVDEAETAQIGAGAWAQDRIGPIDKLARRMLLTQLVDAWGRTANRSHLKLDPSEPSLVPATLSEAWGLAGDLAALLDQMQTEGVDVERLATLDASRFDQVWQLNASFLAILAEAWPAILNERGACDPAAFRNRMLAAERQRLLSGGATGPIIAAGSTGTIPATARLLSAIARLPNGAVVLPDLDLGLPELAWNAIEREPAPSHPQAALHHLLDVLEAVRDDVRPLAAPDAPRLARGAILREAMLPASVTELWAGLESRLAAGDPEAAFAGISLIEAADEREEALAIAVALRETLENPDKQAALITPDRGLAERVAVELKRWDVEVDDSAGLPLARAPAGALLRLILDAAIAEMTPAGTVALLAHPLCRLGLTREIAARGASALEIGAWRGETVAKGLAGLRASFAGLPKLQTESHAPLPRRRLSAEDIAAAGQVLAALETALTPLLQALAIPAPSFPDVVSAARQAIEELSLTETGATLAFAGPDGEALLRLFDDIDGALPDAPEGGRARDLVAILDGLLAETVVRRAGSGHPRVKIWGLLEARLLEADHVVLGGLIETVWPPETKTDSFLNRPMRAELGLSPPERRIGQTAHDFVAGIMAAKVTLSRARKAGEAETIASRFWQRLKAVTPKPVWAEAENRGKRLTALAAKLGEPAAVKPIGRPAPRPARHLQPTALSVTEIETLYRDPYQIFARKILKLDALPELIEDPSATDRGKLLHDIVESFAKAYPEQLPADALAQVIRIGGERFRDFADTPEVQAFWWPRFLLTAGHFIAWEERRRPTLAKVAVERVTADTFALADGTSFRLSGRADRVEVTRLPTLRIIDFKTGAPPSKAQVEKGFAPQLTLEAELAARAGFRDMVGPTPVEALLYLKLHHDPKGWAKDKPLEFDGETLADVATRHLDRLIEHLDALRTGREAYLSRRAPEFIRFASPYDQLARVKEWSAAPGGDDSGGEP</sequence>
<evidence type="ECO:0000313" key="2">
    <source>
        <dbReference type="EMBL" id="RDJ26727.1"/>
    </source>
</evidence>
<dbReference type="EMBL" id="QQTP01000003">
    <property type="protein sequence ID" value="RDJ26727.1"/>
    <property type="molecule type" value="Genomic_DNA"/>
</dbReference>
<name>A0A370L8W7_9HYPH</name>
<dbReference type="OrthoDB" id="9780606at2"/>
<dbReference type="SUPFAM" id="SSF52540">
    <property type="entry name" value="P-loop containing nucleoside triphosphate hydrolases"/>
    <property type="match status" value="1"/>
</dbReference>
<evidence type="ECO:0000259" key="1">
    <source>
        <dbReference type="Pfam" id="PF12705"/>
    </source>
</evidence>
<dbReference type="Proteomes" id="UP000255207">
    <property type="component" value="Unassembled WGS sequence"/>
</dbReference>
<dbReference type="Pfam" id="PF12705">
    <property type="entry name" value="PDDEXK_1"/>
    <property type="match status" value="1"/>
</dbReference>
<dbReference type="InterPro" id="IPR027417">
    <property type="entry name" value="P-loop_NTPase"/>
</dbReference>
<evidence type="ECO:0000313" key="3">
    <source>
        <dbReference type="Proteomes" id="UP000255207"/>
    </source>
</evidence>
<keyword evidence="3" id="KW-1185">Reference proteome</keyword>
<dbReference type="InterPro" id="IPR014153">
    <property type="entry name" value="Ds_break_AddB"/>
</dbReference>
<dbReference type="AlphaFoldDB" id="A0A370L8W7"/>
<gene>
    <name evidence="2" type="primary">addB</name>
    <name evidence="2" type="ORF">DWE98_07690</name>
</gene>
<dbReference type="NCBIfam" id="TIGR02786">
    <property type="entry name" value="addB_alphas"/>
    <property type="match status" value="1"/>
</dbReference>
<comment type="caution">
    <text evidence="2">The sequence shown here is derived from an EMBL/GenBank/DDBJ whole genome shotgun (WGS) entry which is preliminary data.</text>
</comment>
<proteinExistence type="predicted"/>
<protein>
    <submittedName>
        <fullName evidence="2">Double-strand break repair protein AddB</fullName>
    </submittedName>
</protein>
<dbReference type="InterPro" id="IPR038726">
    <property type="entry name" value="PDDEXK_AddAB-type"/>
</dbReference>
<feature type="domain" description="PD-(D/E)XK endonuclease-like" evidence="1">
    <location>
        <begin position="784"/>
        <end position="1018"/>
    </location>
</feature>
<accession>A0A370L8W7</accession>